<evidence type="ECO:0000313" key="3">
    <source>
        <dbReference type="Proteomes" id="UP000229559"/>
    </source>
</evidence>
<gene>
    <name evidence="2" type="ORF">COT04_00590</name>
</gene>
<dbReference type="EMBL" id="PEXA01000017">
    <property type="protein sequence ID" value="PIU33335.1"/>
    <property type="molecule type" value="Genomic_DNA"/>
</dbReference>
<dbReference type="AlphaFoldDB" id="A0A2M6YQC4"/>
<protein>
    <submittedName>
        <fullName evidence="2">Uncharacterized protein</fullName>
    </submittedName>
</protein>
<organism evidence="2 3">
    <name type="scientific">Candidatus Shapirobacteria bacterium CG07_land_8_20_14_0_80_39_12</name>
    <dbReference type="NCBI Taxonomy" id="1974480"/>
    <lineage>
        <taxon>Bacteria</taxon>
        <taxon>Candidatus Shapironibacteriota</taxon>
    </lineage>
</organism>
<reference evidence="3" key="1">
    <citation type="submission" date="2017-09" db="EMBL/GenBank/DDBJ databases">
        <title>Depth-based differentiation of microbial function through sediment-hosted aquifers and enrichment of novel symbionts in the deep terrestrial subsurface.</title>
        <authorList>
            <person name="Probst A.J."/>
            <person name="Ladd B."/>
            <person name="Jarett J.K."/>
            <person name="Geller-Mcgrath D.E."/>
            <person name="Sieber C.M.K."/>
            <person name="Emerson J.B."/>
            <person name="Anantharaman K."/>
            <person name="Thomas B.C."/>
            <person name="Malmstrom R."/>
            <person name="Stieglmeier M."/>
            <person name="Klingl A."/>
            <person name="Woyke T."/>
            <person name="Ryan C.M."/>
            <person name="Banfield J.F."/>
        </authorList>
    </citation>
    <scope>NUCLEOTIDE SEQUENCE [LARGE SCALE GENOMIC DNA]</scope>
</reference>
<evidence type="ECO:0000313" key="2">
    <source>
        <dbReference type="EMBL" id="PIU33335.1"/>
    </source>
</evidence>
<name>A0A2M6YQC4_9BACT</name>
<keyword evidence="1" id="KW-0472">Membrane</keyword>
<keyword evidence="1" id="KW-1133">Transmembrane helix</keyword>
<feature type="transmembrane region" description="Helical" evidence="1">
    <location>
        <begin position="90"/>
        <end position="111"/>
    </location>
</feature>
<proteinExistence type="predicted"/>
<evidence type="ECO:0000256" key="1">
    <source>
        <dbReference type="SAM" id="Phobius"/>
    </source>
</evidence>
<feature type="transmembrane region" description="Helical" evidence="1">
    <location>
        <begin position="123"/>
        <end position="144"/>
    </location>
</feature>
<dbReference type="Proteomes" id="UP000229559">
    <property type="component" value="Unassembled WGS sequence"/>
</dbReference>
<comment type="caution">
    <text evidence="2">The sequence shown here is derived from an EMBL/GenBank/DDBJ whole genome shotgun (WGS) entry which is preliminary data.</text>
</comment>
<feature type="transmembrane region" description="Helical" evidence="1">
    <location>
        <begin position="24"/>
        <end position="45"/>
    </location>
</feature>
<feature type="transmembrane region" description="Helical" evidence="1">
    <location>
        <begin position="57"/>
        <end position="78"/>
    </location>
</feature>
<keyword evidence="1" id="KW-0812">Transmembrane</keyword>
<accession>A0A2M6YQC4</accession>
<sequence length="145" mass="16371">MCPVCTVAVGAGIGLSRWLGVDDLVSGLWIGGLLVSLIGMTFLWLNKKNLKNNLLRLLIISLYYFFTIGPLYWTKVIGNPCNHIWGLDRIIWGIIIGSAVFLVSYGFHLWLKKKNNHKVFFPFQKVVIPVIFLLIASLIIYFGVC</sequence>